<feature type="chain" id="PRO_5040141172" evidence="2">
    <location>
        <begin position="19"/>
        <end position="150"/>
    </location>
</feature>
<evidence type="ECO:0000313" key="3">
    <source>
        <dbReference type="EMBL" id="CAG8975712.1"/>
    </source>
</evidence>
<feature type="signal peptide" evidence="2">
    <location>
        <begin position="1"/>
        <end position="18"/>
    </location>
</feature>
<dbReference type="EMBL" id="CAJVRM010000148">
    <property type="protein sequence ID" value="CAG8975712.1"/>
    <property type="molecule type" value="Genomic_DNA"/>
</dbReference>
<sequence length="150" mass="14794">MRVSTFATLALMPLLALATEQYQQPTTPQPTTQTSTQTMTKTITVSEVVATVTSTSSRSSTSTSSSSSSSSTSTSSSSTSTPAASTFTPPVSVGTISKYTSAATGTGGIMAAPTPASSLLPISTVNSGAGNLKMGSAGLVVAVVIAAGFL</sequence>
<feature type="region of interest" description="Disordered" evidence="1">
    <location>
        <begin position="51"/>
        <end position="92"/>
    </location>
</feature>
<evidence type="ECO:0000313" key="4">
    <source>
        <dbReference type="Proteomes" id="UP000701801"/>
    </source>
</evidence>
<accession>A0A9N9LNG1</accession>
<evidence type="ECO:0000256" key="1">
    <source>
        <dbReference type="SAM" id="MobiDB-lite"/>
    </source>
</evidence>
<evidence type="ECO:0000256" key="2">
    <source>
        <dbReference type="SAM" id="SignalP"/>
    </source>
</evidence>
<dbReference type="AlphaFoldDB" id="A0A9N9LNG1"/>
<name>A0A9N9LNG1_9HELO</name>
<keyword evidence="2" id="KW-0732">Signal</keyword>
<protein>
    <submittedName>
        <fullName evidence="3">Uncharacterized protein</fullName>
    </submittedName>
</protein>
<comment type="caution">
    <text evidence="3">The sequence shown here is derived from an EMBL/GenBank/DDBJ whole genome shotgun (WGS) entry which is preliminary data.</text>
</comment>
<dbReference type="OrthoDB" id="10565257at2759"/>
<gene>
    <name evidence="3" type="ORF">HYALB_00009119</name>
</gene>
<keyword evidence="4" id="KW-1185">Reference proteome</keyword>
<organism evidence="3 4">
    <name type="scientific">Hymenoscyphus albidus</name>
    <dbReference type="NCBI Taxonomy" id="595503"/>
    <lineage>
        <taxon>Eukaryota</taxon>
        <taxon>Fungi</taxon>
        <taxon>Dikarya</taxon>
        <taxon>Ascomycota</taxon>
        <taxon>Pezizomycotina</taxon>
        <taxon>Leotiomycetes</taxon>
        <taxon>Helotiales</taxon>
        <taxon>Helotiaceae</taxon>
        <taxon>Hymenoscyphus</taxon>
    </lineage>
</organism>
<proteinExistence type="predicted"/>
<dbReference type="Proteomes" id="UP000701801">
    <property type="component" value="Unassembled WGS sequence"/>
</dbReference>
<reference evidence="3" key="1">
    <citation type="submission" date="2021-07" db="EMBL/GenBank/DDBJ databases">
        <authorList>
            <person name="Durling M."/>
        </authorList>
    </citation>
    <scope>NUCLEOTIDE SEQUENCE</scope>
</reference>